<dbReference type="PANTHER" id="PTHR35802:SF1">
    <property type="entry name" value="PROTEASE SYNTHASE AND SPORULATION PROTEIN PAI 2"/>
    <property type="match status" value="1"/>
</dbReference>
<dbReference type="PANTHER" id="PTHR35802">
    <property type="entry name" value="PROTEASE SYNTHASE AND SPORULATION PROTEIN PAI 2"/>
    <property type="match status" value="1"/>
</dbReference>
<dbReference type="InterPro" id="IPR007396">
    <property type="entry name" value="TR_PAI2-type"/>
</dbReference>
<dbReference type="InterPro" id="IPR012349">
    <property type="entry name" value="Split_barrel_FMN-bd"/>
</dbReference>
<dbReference type="EMBL" id="JACIDW010000008">
    <property type="protein sequence ID" value="MBB3965206.1"/>
    <property type="molecule type" value="Genomic_DNA"/>
</dbReference>
<gene>
    <name evidence="1" type="ORF">GGQ67_002874</name>
</gene>
<proteinExistence type="predicted"/>
<evidence type="ECO:0000313" key="1">
    <source>
        <dbReference type="EMBL" id="MBB3965206.1"/>
    </source>
</evidence>
<sequence length="217" mass="23608">MYQPPHFREDDLGVQHALIRAHPLGLLITTGASGLMANSVPFHLDAAASEKGTLRLHLARANPQWRDLADGAELLVVFQGAASYVTPSWYETKRETGKVVPTWNYAVVQVRGAARVIEDADWLLAQITALTTQHETPREKPWAVSDAPEAYVKAQMKGIVGVEIEITAIEGKWKVSQNRPIADRASVAAGLGETAGQGEMTDLVRRYGGLAEADKES</sequence>
<dbReference type="SUPFAM" id="SSF50475">
    <property type="entry name" value="FMN-binding split barrel"/>
    <property type="match status" value="1"/>
</dbReference>
<keyword evidence="2" id="KW-1185">Reference proteome</keyword>
<dbReference type="Proteomes" id="UP000582090">
    <property type="component" value="Unassembled WGS sequence"/>
</dbReference>
<name>A0A7W6CRP1_9HYPH</name>
<comment type="caution">
    <text evidence="1">The sequence shown here is derived from an EMBL/GenBank/DDBJ whole genome shotgun (WGS) entry which is preliminary data.</text>
</comment>
<evidence type="ECO:0000313" key="2">
    <source>
        <dbReference type="Proteomes" id="UP000582090"/>
    </source>
</evidence>
<accession>A0A7W6CRP1</accession>
<dbReference type="RefSeq" id="WP_183900784.1">
    <property type="nucleotide sequence ID" value="NZ_JACIDW010000008.1"/>
</dbReference>
<dbReference type="Pfam" id="PF04299">
    <property type="entry name" value="FMN_bind_2"/>
    <property type="match status" value="1"/>
</dbReference>
<dbReference type="PIRSF" id="PIRSF010372">
    <property type="entry name" value="PaiB"/>
    <property type="match status" value="1"/>
</dbReference>
<dbReference type="Gene3D" id="2.30.110.10">
    <property type="entry name" value="Electron Transport, Fmn-binding Protein, Chain A"/>
    <property type="match status" value="1"/>
</dbReference>
<reference evidence="1 2" key="1">
    <citation type="submission" date="2020-08" db="EMBL/GenBank/DDBJ databases">
        <title>Genomic Encyclopedia of Type Strains, Phase IV (KMG-IV): sequencing the most valuable type-strain genomes for metagenomic binning, comparative biology and taxonomic classification.</title>
        <authorList>
            <person name="Goeker M."/>
        </authorList>
    </citation>
    <scope>NUCLEOTIDE SEQUENCE [LARGE SCALE GENOMIC DNA]</scope>
    <source>
        <strain evidence="1 2">DSM 26575</strain>
    </source>
</reference>
<organism evidence="1 2">
    <name type="scientific">Rhizobium metallidurans</name>
    <dbReference type="NCBI Taxonomy" id="1265931"/>
    <lineage>
        <taxon>Bacteria</taxon>
        <taxon>Pseudomonadati</taxon>
        <taxon>Pseudomonadota</taxon>
        <taxon>Alphaproteobacteria</taxon>
        <taxon>Hyphomicrobiales</taxon>
        <taxon>Rhizobiaceae</taxon>
        <taxon>Rhizobium/Agrobacterium group</taxon>
        <taxon>Rhizobium</taxon>
    </lineage>
</organism>
<protein>
    <submittedName>
        <fullName evidence="1">Transcriptional regulator</fullName>
    </submittedName>
</protein>
<dbReference type="AlphaFoldDB" id="A0A7W6CRP1"/>